<dbReference type="AlphaFoldDB" id="A0A410JRH0"/>
<dbReference type="PROSITE" id="PS51257">
    <property type="entry name" value="PROKAR_LIPOPROTEIN"/>
    <property type="match status" value="1"/>
</dbReference>
<sequence length="115" mass="13251">MKNIWFFLCFCLISSCYVYRPKSENDQQSVGIEKQIQPEKRYQILSEGNKIKIKAVAWEGDSLIAETIGIKKKTLKFNKNQISSVENRVFSRGHSDALTFTSYALMGGIIYFLTR</sequence>
<proteinExistence type="predicted"/>
<organism evidence="1 2">
    <name type="scientific">Ornithobacterium rhinotracheale</name>
    <dbReference type="NCBI Taxonomy" id="28251"/>
    <lineage>
        <taxon>Bacteria</taxon>
        <taxon>Pseudomonadati</taxon>
        <taxon>Bacteroidota</taxon>
        <taxon>Flavobacteriia</taxon>
        <taxon>Flavobacteriales</taxon>
        <taxon>Weeksellaceae</taxon>
        <taxon>Ornithobacterium</taxon>
    </lineage>
</organism>
<evidence type="ECO:0000313" key="2">
    <source>
        <dbReference type="Proteomes" id="UP000287701"/>
    </source>
</evidence>
<dbReference type="RefSeq" id="WP_128501192.1">
    <property type="nucleotide sequence ID" value="NZ_CP035107.1"/>
</dbReference>
<dbReference type="Proteomes" id="UP000287701">
    <property type="component" value="Chromosome"/>
</dbReference>
<protein>
    <recommendedName>
        <fullName evidence="3">Lipoprotein</fullName>
    </recommendedName>
</protein>
<gene>
    <name evidence="1" type="ORF">EQP59_04855</name>
</gene>
<name>A0A410JRH0_ORNRH</name>
<accession>A0A410JRH0</accession>
<reference evidence="1 2" key="1">
    <citation type="submission" date="2019-01" db="EMBL/GenBank/DDBJ databases">
        <title>Whole Genome of Ornithobacterium rhinotracheale FARPER-174b.</title>
        <authorList>
            <person name="Tataje-Lavanda L.A."/>
            <person name="Montalvan A."/>
            <person name="Montesinos R."/>
            <person name="Zimic M."/>
            <person name="Fernandez-Sanchez M."/>
            <person name="Fernandez-Diaz M."/>
        </authorList>
    </citation>
    <scope>NUCLEOTIDE SEQUENCE [LARGE SCALE GENOMIC DNA]</scope>
    <source>
        <strain evidence="1 2">FARPER-174b</strain>
    </source>
</reference>
<evidence type="ECO:0008006" key="3">
    <source>
        <dbReference type="Google" id="ProtNLM"/>
    </source>
</evidence>
<evidence type="ECO:0000313" key="1">
    <source>
        <dbReference type="EMBL" id="QAR30714.1"/>
    </source>
</evidence>
<dbReference type="EMBL" id="CP035107">
    <property type="protein sequence ID" value="QAR30714.1"/>
    <property type="molecule type" value="Genomic_DNA"/>
</dbReference>
<dbReference type="OrthoDB" id="1447313at2"/>